<reference evidence="1 2" key="1">
    <citation type="journal article" date="2008" name="PLoS ONE">
        <title>Environmental adaptation: genomic analysis of the piezotolerant and psychrotolerant deep-sea iron reducing bacterium Shewanella piezotolerans WP3.</title>
        <authorList>
            <person name="Wang F."/>
            <person name="Wang J."/>
            <person name="Jian H."/>
            <person name="Zhang B."/>
            <person name="Li S."/>
            <person name="Wang F."/>
            <person name="Zeng X."/>
            <person name="Gao L."/>
            <person name="Bartlett D.H."/>
            <person name="Yu J."/>
            <person name="Hu S."/>
            <person name="Xiao X."/>
        </authorList>
    </citation>
    <scope>NUCLEOTIDE SEQUENCE [LARGE SCALE GENOMIC DNA]</scope>
    <source>
        <strain evidence="2">WP3 / JCM 13877</strain>
    </source>
</reference>
<dbReference type="HOGENOM" id="CLU_3257770_0_0_6"/>
<name>B8CL94_SHEPW</name>
<proteinExistence type="predicted"/>
<organism evidence="1 2">
    <name type="scientific">Shewanella piezotolerans (strain WP3 / JCM 13877)</name>
    <dbReference type="NCBI Taxonomy" id="225849"/>
    <lineage>
        <taxon>Bacteria</taxon>
        <taxon>Pseudomonadati</taxon>
        <taxon>Pseudomonadota</taxon>
        <taxon>Gammaproteobacteria</taxon>
        <taxon>Alteromonadales</taxon>
        <taxon>Shewanellaceae</taxon>
        <taxon>Shewanella</taxon>
    </lineage>
</organism>
<sequence length="42" mass="4914">MFVNSIVPKCALLLVDLKVINQLYKLMACFGDETTRYYQRQS</sequence>
<dbReference type="EMBL" id="CP000472">
    <property type="protein sequence ID" value="ACJ28420.1"/>
    <property type="molecule type" value="Genomic_DNA"/>
</dbReference>
<evidence type="ECO:0000313" key="2">
    <source>
        <dbReference type="Proteomes" id="UP000000753"/>
    </source>
</evidence>
<dbReference type="KEGG" id="swp:swp_1642"/>
<keyword evidence="2" id="KW-1185">Reference proteome</keyword>
<dbReference type="AlphaFoldDB" id="B8CL94"/>
<gene>
    <name evidence="1" type="ordered locus">swp_1642</name>
</gene>
<evidence type="ECO:0000313" key="1">
    <source>
        <dbReference type="EMBL" id="ACJ28420.1"/>
    </source>
</evidence>
<protein>
    <submittedName>
        <fullName evidence="1">Uncharacterized protein</fullName>
    </submittedName>
</protein>
<accession>B8CL94</accession>
<dbReference type="Proteomes" id="UP000000753">
    <property type="component" value="Chromosome"/>
</dbReference>